<feature type="repeat" description="TPR" evidence="9">
    <location>
        <begin position="482"/>
        <end position="515"/>
    </location>
</feature>
<organism evidence="11 12">
    <name type="scientific">Candidatus Lokiarchaeum ossiferum</name>
    <dbReference type="NCBI Taxonomy" id="2951803"/>
    <lineage>
        <taxon>Archaea</taxon>
        <taxon>Promethearchaeati</taxon>
        <taxon>Promethearchaeota</taxon>
        <taxon>Promethearchaeia</taxon>
        <taxon>Promethearchaeales</taxon>
        <taxon>Promethearchaeaceae</taxon>
        <taxon>Candidatus Lokiarchaeum</taxon>
    </lineage>
</organism>
<dbReference type="PANTHER" id="PTHR46652:SF3">
    <property type="entry name" value="LEUCINE-RICH REPEAT-CONTAINING PROTEIN 9"/>
    <property type="match status" value="1"/>
</dbReference>
<dbReference type="Gene3D" id="3.80.10.10">
    <property type="entry name" value="Ribonuclease Inhibitor"/>
    <property type="match status" value="1"/>
</dbReference>
<keyword evidence="7" id="KW-0156">Chromatin regulator</keyword>
<dbReference type="InterPro" id="IPR032675">
    <property type="entry name" value="LRR_dom_sf"/>
</dbReference>
<dbReference type="InterPro" id="IPR008271">
    <property type="entry name" value="Ser/Thr_kinase_AS"/>
</dbReference>
<dbReference type="Pfam" id="PF12799">
    <property type="entry name" value="LRR_4"/>
    <property type="match status" value="2"/>
</dbReference>
<dbReference type="PRINTS" id="PR00019">
    <property type="entry name" value="LEURICHRPT"/>
</dbReference>
<dbReference type="PROSITE" id="PS50005">
    <property type="entry name" value="TPR"/>
    <property type="match status" value="3"/>
</dbReference>
<dbReference type="PROSITE" id="PS50011">
    <property type="entry name" value="PROTEIN_KINASE_DOM"/>
    <property type="match status" value="1"/>
</dbReference>
<keyword evidence="12" id="KW-1185">Reference proteome</keyword>
<comment type="subcellular location">
    <subcellularLocation>
        <location evidence="1">Chromosome</location>
    </subcellularLocation>
</comment>
<dbReference type="SUPFAM" id="SSF52058">
    <property type="entry name" value="L domain-like"/>
    <property type="match status" value="1"/>
</dbReference>
<dbReference type="EC" id="2.7.11.1" evidence="11"/>
<keyword evidence="6" id="KW-0227">DNA damage</keyword>
<dbReference type="InterPro" id="IPR011990">
    <property type="entry name" value="TPR-like_helical_dom_sf"/>
</dbReference>
<dbReference type="Gene3D" id="1.10.510.10">
    <property type="entry name" value="Transferase(Phosphotransferase) domain 1"/>
    <property type="match status" value="1"/>
</dbReference>
<reference evidence="11" key="1">
    <citation type="submission" date="2022-09" db="EMBL/GenBank/DDBJ databases">
        <title>Actin cytoskeleton and complex cell architecture in an #Asgard archaeon.</title>
        <authorList>
            <person name="Ponce Toledo R.I."/>
            <person name="Schleper C."/>
            <person name="Rodrigues Oliveira T."/>
            <person name="Wollweber F."/>
            <person name="Xu J."/>
            <person name="Rittmann S."/>
            <person name="Klingl A."/>
            <person name="Pilhofer M."/>
        </authorList>
    </citation>
    <scope>NUCLEOTIDE SEQUENCE</scope>
    <source>
        <strain evidence="11">B-35</strain>
    </source>
</reference>
<feature type="repeat" description="TPR" evidence="9">
    <location>
        <begin position="448"/>
        <end position="481"/>
    </location>
</feature>
<keyword evidence="4" id="KW-0433">Leucine-rich repeat</keyword>
<keyword evidence="9" id="KW-0802">TPR repeat</keyword>
<evidence type="ECO:0000256" key="5">
    <source>
        <dbReference type="ARBA" id="ARBA00022737"/>
    </source>
</evidence>
<evidence type="ECO:0000256" key="7">
    <source>
        <dbReference type="ARBA" id="ARBA00022853"/>
    </source>
</evidence>
<dbReference type="PROSITE" id="PS51450">
    <property type="entry name" value="LRR"/>
    <property type="match status" value="8"/>
</dbReference>
<dbReference type="InterPro" id="IPR019734">
    <property type="entry name" value="TPR_rpt"/>
</dbReference>
<dbReference type="GO" id="GO:0004674">
    <property type="term" value="F:protein serine/threonine kinase activity"/>
    <property type="evidence" value="ECO:0007669"/>
    <property type="project" value="UniProtKB-EC"/>
</dbReference>
<evidence type="ECO:0000256" key="2">
    <source>
        <dbReference type="ARBA" id="ARBA00010999"/>
    </source>
</evidence>
<name>A0ABY6HW01_9ARCH</name>
<dbReference type="Pfam" id="PF13516">
    <property type="entry name" value="LRR_6"/>
    <property type="match status" value="1"/>
</dbReference>
<dbReference type="PROSITE" id="PS00108">
    <property type="entry name" value="PROTEIN_KINASE_ST"/>
    <property type="match status" value="1"/>
</dbReference>
<protein>
    <submittedName>
        <fullName evidence="11">Serine/threonine-protein kinase PknD</fullName>
        <ecNumber evidence="11">2.7.11.1</ecNumber>
    </submittedName>
</protein>
<dbReference type="InterPro" id="IPR000719">
    <property type="entry name" value="Prot_kinase_dom"/>
</dbReference>
<dbReference type="InterPro" id="IPR025875">
    <property type="entry name" value="Leu-rich_rpt_4"/>
</dbReference>
<accession>A0ABY6HW01</accession>
<keyword evidence="5" id="KW-0677">Repeat</keyword>
<dbReference type="InterPro" id="IPR003591">
    <property type="entry name" value="Leu-rich_rpt_typical-subtyp"/>
</dbReference>
<evidence type="ECO:0000256" key="9">
    <source>
        <dbReference type="PROSITE-ProRule" id="PRU00339"/>
    </source>
</evidence>
<evidence type="ECO:0000256" key="6">
    <source>
        <dbReference type="ARBA" id="ARBA00022763"/>
    </source>
</evidence>
<evidence type="ECO:0000313" key="12">
    <source>
        <dbReference type="Proteomes" id="UP001208689"/>
    </source>
</evidence>
<dbReference type="PANTHER" id="PTHR46652">
    <property type="entry name" value="LEUCINE-RICH REPEAT AND IQ DOMAIN-CONTAINING PROTEIN 1-RELATED"/>
    <property type="match status" value="1"/>
</dbReference>
<dbReference type="Pfam" id="PF00069">
    <property type="entry name" value="Pkinase"/>
    <property type="match status" value="1"/>
</dbReference>
<dbReference type="Gene3D" id="1.25.40.10">
    <property type="entry name" value="Tetratricopeptide repeat domain"/>
    <property type="match status" value="1"/>
</dbReference>
<keyword evidence="11" id="KW-0808">Transferase</keyword>
<keyword evidence="11" id="KW-0418">Kinase</keyword>
<dbReference type="SMART" id="SM00028">
    <property type="entry name" value="TPR"/>
    <property type="match status" value="3"/>
</dbReference>
<dbReference type="EMBL" id="CP104013">
    <property type="protein sequence ID" value="UYP47523.1"/>
    <property type="molecule type" value="Genomic_DNA"/>
</dbReference>
<evidence type="ECO:0000256" key="3">
    <source>
        <dbReference type="ARBA" id="ARBA00022454"/>
    </source>
</evidence>
<sequence length="916" mass="105416">MSKKLLKQLSDKSEKKALQVLISRLSLQEFNIAVENGHVIELILKYKNLTSIPVEISYFLFLKRLDLSRNRINSISRLNSLQLLEELYLRENDLSILENFETLSQLKILDLSNNQIDQIDGLYNQVNLDILDLSNNNIKKIVGLEKCYKLTELKLNRNNIKEISGLDSLEELRILFLANNSIEIIQGLTQLENLKELNLSLNKIRKLENLDRNSYLRTLNLSDNLITKIENLGHLNFLRELNLAGNNFSAEDQILVEKGAMTVVNHCLEMEKEHLRQINEKQKIAINRELNVDTEIMGRNQTSSLRKKMIGFSEKKKNPFLETPPSAANISQDPVSRNINAKKPQSFFLPNKTPISESLDQNPVVEIPSLIPQKKPSRIKKKKKLPKIKTIEPKPVPVPNPQILPVLDQQFSTEEEWMEFGNTLNQKEDYRNALLAYRNVIQLNTKNVDAWMNSGIAFNNRGDYRRSIRAFKQSLAISAKHSTLWMYLGIGFYNVGDFAQAVKAFNESLSLESTNVLSLEYLAKIPDEYKKDLNLMEKQAEDLAKESQVVEDRLFKQLQKLSKAYQEISYVDLLPQVINPPYITDIQSLKHKISDLIMQQRFNAKMFLDHLTFAKTEIKTPEREVVKIGEKYNVKQLLAFTNYSKLWLAEDLDTREKYVLKHIIYKGNFSTRKLIEHMALREITLLSKIKSAQVIPLLKSFLGEYQDNFGYILQLPYYQYGTLERRIKEIEEKNPTTHKLMHPYSILTIFTGMVQAIIPIHRAGIVHRDIKPSNIIINSKAEIPSPQDIVYIDFGIATAPVQISGTDFTIAGGCGTHGFSAPEQLSSPHVDYSADVYAIAATIYYSMTLQKYKEGATFSDEIRTYYQSIHYLFPILERMLNIDPEVRCTGINMLKRIVKNLNIIISREVFKVVINL</sequence>
<feature type="domain" description="Protein kinase" evidence="10">
    <location>
        <begin position="632"/>
        <end position="916"/>
    </location>
</feature>
<dbReference type="SMART" id="SM00369">
    <property type="entry name" value="LRR_TYP"/>
    <property type="match status" value="6"/>
</dbReference>
<dbReference type="InterPro" id="IPR001611">
    <property type="entry name" value="Leu-rich_rpt"/>
</dbReference>
<evidence type="ECO:0000256" key="1">
    <source>
        <dbReference type="ARBA" id="ARBA00004286"/>
    </source>
</evidence>
<evidence type="ECO:0000256" key="8">
    <source>
        <dbReference type="ARBA" id="ARBA00023204"/>
    </source>
</evidence>
<comment type="similarity">
    <text evidence="2">Belongs to the Tonsoku family.</text>
</comment>
<proteinExistence type="inferred from homology"/>
<evidence type="ECO:0000313" key="11">
    <source>
        <dbReference type="EMBL" id="UYP47523.1"/>
    </source>
</evidence>
<dbReference type="InterPro" id="IPR050836">
    <property type="entry name" value="SDS22/Internalin_LRR"/>
</dbReference>
<dbReference type="SMART" id="SM00220">
    <property type="entry name" value="S_TKc"/>
    <property type="match status" value="1"/>
</dbReference>
<evidence type="ECO:0000259" key="10">
    <source>
        <dbReference type="PROSITE" id="PS50011"/>
    </source>
</evidence>
<dbReference type="SUPFAM" id="SSF48452">
    <property type="entry name" value="TPR-like"/>
    <property type="match status" value="1"/>
</dbReference>
<feature type="repeat" description="TPR" evidence="9">
    <location>
        <begin position="414"/>
        <end position="447"/>
    </location>
</feature>
<keyword evidence="3" id="KW-0158">Chromosome</keyword>
<dbReference type="InterPro" id="IPR011009">
    <property type="entry name" value="Kinase-like_dom_sf"/>
</dbReference>
<dbReference type="Proteomes" id="UP001208689">
    <property type="component" value="Chromosome"/>
</dbReference>
<evidence type="ECO:0000256" key="4">
    <source>
        <dbReference type="ARBA" id="ARBA00022614"/>
    </source>
</evidence>
<dbReference type="SUPFAM" id="SSF56112">
    <property type="entry name" value="Protein kinase-like (PK-like)"/>
    <property type="match status" value="1"/>
</dbReference>
<gene>
    <name evidence="11" type="ORF">NEF87_003808</name>
</gene>
<dbReference type="SMART" id="SM00365">
    <property type="entry name" value="LRR_SD22"/>
    <property type="match status" value="8"/>
</dbReference>
<keyword evidence="8" id="KW-0234">DNA repair</keyword>